<accession>A0A8S8X998</accession>
<keyword evidence="2" id="KW-1185">Reference proteome</keyword>
<proteinExistence type="predicted"/>
<gene>
    <name evidence="1" type="ORF">TMPK1_03560</name>
</gene>
<protein>
    <submittedName>
        <fullName evidence="1">Uncharacterized protein</fullName>
    </submittedName>
</protein>
<dbReference type="AlphaFoldDB" id="A0A8S8X998"/>
<dbReference type="Proteomes" id="UP000681075">
    <property type="component" value="Unassembled WGS sequence"/>
</dbReference>
<comment type="caution">
    <text evidence="1">The sequence shown here is derived from an EMBL/GenBank/DDBJ whole genome shotgun (WGS) entry which is preliminary data.</text>
</comment>
<dbReference type="EMBL" id="BOPV01000001">
    <property type="protein sequence ID" value="GIL38119.1"/>
    <property type="molecule type" value="Genomic_DNA"/>
</dbReference>
<reference evidence="1" key="1">
    <citation type="submission" date="2021-02" db="EMBL/GenBank/DDBJ databases">
        <title>Genome sequence of Rhodospirillales sp. strain TMPK1 isolated from soil.</title>
        <authorList>
            <person name="Nakai R."/>
            <person name="Kusada H."/>
            <person name="Tamaki H."/>
        </authorList>
    </citation>
    <scope>NUCLEOTIDE SEQUENCE</scope>
    <source>
        <strain evidence="1">TMPK1</strain>
    </source>
</reference>
<organism evidence="1 2">
    <name type="scientific">Roseiterribacter gracilis</name>
    <dbReference type="NCBI Taxonomy" id="2812848"/>
    <lineage>
        <taxon>Bacteria</taxon>
        <taxon>Pseudomonadati</taxon>
        <taxon>Pseudomonadota</taxon>
        <taxon>Alphaproteobacteria</taxon>
        <taxon>Rhodospirillales</taxon>
        <taxon>Roseiterribacteraceae</taxon>
        <taxon>Roseiterribacter</taxon>
    </lineage>
</organism>
<sequence length="53" mass="5995">MIAIDWKHRYGAASLDMALKRIASHIELDESDEAIEWTQVATVIAQQILQQDA</sequence>
<evidence type="ECO:0000313" key="2">
    <source>
        <dbReference type="Proteomes" id="UP000681075"/>
    </source>
</evidence>
<evidence type="ECO:0000313" key="1">
    <source>
        <dbReference type="EMBL" id="GIL38119.1"/>
    </source>
</evidence>
<name>A0A8S8X998_9PROT</name>